<feature type="transmembrane region" description="Helical" evidence="2">
    <location>
        <begin position="21"/>
        <end position="42"/>
    </location>
</feature>
<dbReference type="EMBL" id="JBHLYQ010000128">
    <property type="protein sequence ID" value="MFC0082643.1"/>
    <property type="molecule type" value="Genomic_DNA"/>
</dbReference>
<protein>
    <recommendedName>
        <fullName evidence="3">Big-1 domain-containing protein</fullName>
    </recommendedName>
</protein>
<comment type="caution">
    <text evidence="4">The sequence shown here is derived from an EMBL/GenBank/DDBJ whole genome shotgun (WGS) entry which is preliminary data.</text>
</comment>
<dbReference type="SUPFAM" id="SSF49373">
    <property type="entry name" value="Invasin/intimin cell-adhesion fragments"/>
    <property type="match status" value="1"/>
</dbReference>
<evidence type="ECO:0000259" key="3">
    <source>
        <dbReference type="PROSITE" id="PS51127"/>
    </source>
</evidence>
<dbReference type="PROSITE" id="PS51127">
    <property type="entry name" value="BIG1"/>
    <property type="match status" value="1"/>
</dbReference>
<accession>A0ABV6C4P2</accession>
<comment type="similarity">
    <text evidence="1">Belongs to the intimin/invasin family.</text>
</comment>
<feature type="non-terminal residue" evidence="4">
    <location>
        <position position="600"/>
    </location>
</feature>
<evidence type="ECO:0000256" key="1">
    <source>
        <dbReference type="ARBA" id="ARBA00010116"/>
    </source>
</evidence>
<dbReference type="InterPro" id="IPR008964">
    <property type="entry name" value="Invasin/intimin_cell_adhesion"/>
</dbReference>
<dbReference type="InterPro" id="IPR003344">
    <property type="entry name" value="Big_1_dom"/>
</dbReference>
<evidence type="ECO:0000313" key="4">
    <source>
        <dbReference type="EMBL" id="MFC0082643.1"/>
    </source>
</evidence>
<name>A0ABV6C4P2_9ACTN</name>
<keyword evidence="5" id="KW-1185">Reference proteome</keyword>
<evidence type="ECO:0000256" key="2">
    <source>
        <dbReference type="SAM" id="Phobius"/>
    </source>
</evidence>
<reference evidence="4 5" key="1">
    <citation type="submission" date="2024-09" db="EMBL/GenBank/DDBJ databases">
        <authorList>
            <person name="Sun Q."/>
            <person name="Mori K."/>
        </authorList>
    </citation>
    <scope>NUCLEOTIDE SEQUENCE [LARGE SCALE GENOMIC DNA]</scope>
    <source>
        <strain evidence="4 5">JCM 15389</strain>
    </source>
</reference>
<dbReference type="Gene3D" id="2.60.40.10">
    <property type="entry name" value="Immunoglobulins"/>
    <property type="match status" value="1"/>
</dbReference>
<dbReference type="Proteomes" id="UP001589788">
    <property type="component" value="Unassembled WGS sequence"/>
</dbReference>
<evidence type="ECO:0000313" key="5">
    <source>
        <dbReference type="Proteomes" id="UP001589788"/>
    </source>
</evidence>
<dbReference type="SMART" id="SM00634">
    <property type="entry name" value="BID_1"/>
    <property type="match status" value="1"/>
</dbReference>
<keyword evidence="2" id="KW-0472">Membrane</keyword>
<dbReference type="InterPro" id="IPR013783">
    <property type="entry name" value="Ig-like_fold"/>
</dbReference>
<keyword evidence="2" id="KW-1133">Transmembrane helix</keyword>
<feature type="domain" description="Big-1" evidence="3">
    <location>
        <begin position="478"/>
        <end position="572"/>
    </location>
</feature>
<dbReference type="RefSeq" id="WP_377790257.1">
    <property type="nucleotide sequence ID" value="NZ_JBHLYQ010000128.1"/>
</dbReference>
<organism evidence="4 5">
    <name type="scientific">Aciditerrimonas ferrireducens</name>
    <dbReference type="NCBI Taxonomy" id="667306"/>
    <lineage>
        <taxon>Bacteria</taxon>
        <taxon>Bacillati</taxon>
        <taxon>Actinomycetota</taxon>
        <taxon>Acidimicrobiia</taxon>
        <taxon>Acidimicrobiales</taxon>
        <taxon>Acidimicrobiaceae</taxon>
        <taxon>Aciditerrimonas</taxon>
    </lineage>
</organism>
<keyword evidence="2" id="KW-0812">Transmembrane</keyword>
<proteinExistence type="inferred from homology"/>
<gene>
    <name evidence="4" type="ORF">ACFFRE_10915</name>
</gene>
<sequence>MNDESTPRRDSRPPGRRRLRSGVTLLAGIATTGASALGFLALNPGVSGAATTTSSSASNLAYTPLSTPARVCDTRTASASGVTLASGVSGQCDQSGNALTEGSVLEVAMPSSVVPSSAQAVVVNVTAIDPSAPGYVSVYPATGSAPGLISNLNVTKGQIVANQATVALQGGAIDVYYGGAPSGSTVNIAVDVEGYYAAPSSTSGDPYTPITPTRVCDTRSGLNDVASGASSQCANSGTPVGPGGTLNVSFPSSVVPSGATAVALNVTEADATASSYVAAYPAGQSKPGVSNLNFGPGNVLSNQVIVGLGSNGQVTLYNNSGNVDLIVDVDGYYTAPGTSGSLFTAMATPERICDTRSGQNDVASNVAGQCANSGTAVSGGSSVTVATGLPSGATAADVNVTDLPTTGNYLTAYAAGSTVPGVSTVNYVTADPYNVVPNAAYVPLSSSGALAVENGPADAGAANVVVDLFGYFAPLANGVTVSANPASVAAGGTSTITATVVHGGSPVSGDQVAFTVSPSTCGTFTPSSGVSVTNASGSAIVTFTAGSTAQSCTITATDADYAMSGQGTVTVTAAPNTVTVQAASGSSLTVPANGTTSESL</sequence>